<name>A0A562RBN4_9BURK</name>
<evidence type="ECO:0000256" key="1">
    <source>
        <dbReference type="ARBA" id="ARBA00000085"/>
    </source>
</evidence>
<dbReference type="GO" id="GO:0000155">
    <property type="term" value="F:phosphorelay sensor kinase activity"/>
    <property type="evidence" value="ECO:0007669"/>
    <property type="project" value="InterPro"/>
</dbReference>
<comment type="caution">
    <text evidence="14">The sequence shown here is derived from an EMBL/GenBank/DDBJ whole genome shotgun (WGS) entry which is preliminary data.</text>
</comment>
<keyword evidence="5" id="KW-0808">Transferase</keyword>
<keyword evidence="8" id="KW-0067">ATP-binding</keyword>
<evidence type="ECO:0000256" key="3">
    <source>
        <dbReference type="ARBA" id="ARBA00012438"/>
    </source>
</evidence>
<dbReference type="SUPFAM" id="SSF55781">
    <property type="entry name" value="GAF domain-like"/>
    <property type="match status" value="1"/>
</dbReference>
<keyword evidence="7 14" id="KW-0418">Kinase</keyword>
<evidence type="ECO:0000256" key="11">
    <source>
        <dbReference type="SAM" id="Coils"/>
    </source>
</evidence>
<protein>
    <recommendedName>
        <fullName evidence="3">histidine kinase</fullName>
        <ecNumber evidence="3">2.7.13.3</ecNumber>
    </recommendedName>
</protein>
<dbReference type="InterPro" id="IPR035965">
    <property type="entry name" value="PAS-like_dom_sf"/>
</dbReference>
<evidence type="ECO:0000259" key="13">
    <source>
        <dbReference type="PROSITE" id="PS50110"/>
    </source>
</evidence>
<dbReference type="InterPro" id="IPR029016">
    <property type="entry name" value="GAF-like_dom_sf"/>
</dbReference>
<dbReference type="InterPro" id="IPR003661">
    <property type="entry name" value="HisK_dim/P_dom"/>
</dbReference>
<dbReference type="InterPro" id="IPR003018">
    <property type="entry name" value="GAF"/>
</dbReference>
<evidence type="ECO:0000256" key="8">
    <source>
        <dbReference type="ARBA" id="ARBA00022840"/>
    </source>
</evidence>
<dbReference type="SUPFAM" id="SSF55785">
    <property type="entry name" value="PYP-like sensor domain (PAS domain)"/>
    <property type="match status" value="1"/>
</dbReference>
<dbReference type="InterPro" id="IPR004358">
    <property type="entry name" value="Sig_transdc_His_kin-like_C"/>
</dbReference>
<evidence type="ECO:0000256" key="2">
    <source>
        <dbReference type="ARBA" id="ARBA00004429"/>
    </source>
</evidence>
<dbReference type="FunFam" id="3.30.565.10:FF:000037">
    <property type="entry name" value="Hybrid sensor histidine kinase/response regulator"/>
    <property type="match status" value="1"/>
</dbReference>
<proteinExistence type="predicted"/>
<evidence type="ECO:0000259" key="12">
    <source>
        <dbReference type="PROSITE" id="PS50109"/>
    </source>
</evidence>
<dbReference type="PANTHER" id="PTHR43547:SF2">
    <property type="entry name" value="HYBRID SIGNAL TRANSDUCTION HISTIDINE KINASE C"/>
    <property type="match status" value="1"/>
</dbReference>
<dbReference type="Gene3D" id="3.30.450.40">
    <property type="match status" value="1"/>
</dbReference>
<evidence type="ECO:0000256" key="5">
    <source>
        <dbReference type="ARBA" id="ARBA00022679"/>
    </source>
</evidence>
<keyword evidence="15" id="KW-1185">Reference proteome</keyword>
<gene>
    <name evidence="14" type="ORF">IP91_02272</name>
</gene>
<dbReference type="CDD" id="cd17574">
    <property type="entry name" value="REC_OmpR"/>
    <property type="match status" value="1"/>
</dbReference>
<dbReference type="CDD" id="cd00082">
    <property type="entry name" value="HisKA"/>
    <property type="match status" value="2"/>
</dbReference>
<dbReference type="InterPro" id="IPR013656">
    <property type="entry name" value="PAS_4"/>
</dbReference>
<dbReference type="Gene3D" id="3.30.450.20">
    <property type="entry name" value="PAS domain"/>
    <property type="match status" value="2"/>
</dbReference>
<evidence type="ECO:0000256" key="9">
    <source>
        <dbReference type="ARBA" id="ARBA00023012"/>
    </source>
</evidence>
<dbReference type="CDD" id="cd17580">
    <property type="entry name" value="REC_2_DhkD-like"/>
    <property type="match status" value="1"/>
</dbReference>
<dbReference type="Gene3D" id="3.30.565.10">
    <property type="entry name" value="Histidine kinase-like ATPase, C-terminal domain"/>
    <property type="match status" value="2"/>
</dbReference>
<dbReference type="SMART" id="SM00387">
    <property type="entry name" value="HATPase_c"/>
    <property type="match status" value="2"/>
</dbReference>
<evidence type="ECO:0000313" key="14">
    <source>
        <dbReference type="EMBL" id="TWI66455.1"/>
    </source>
</evidence>
<dbReference type="PANTHER" id="PTHR43547">
    <property type="entry name" value="TWO-COMPONENT HISTIDINE KINASE"/>
    <property type="match status" value="1"/>
</dbReference>
<organism evidence="14 15">
    <name type="scientific">Pseudoduganella lurida</name>
    <dbReference type="NCBI Taxonomy" id="1036180"/>
    <lineage>
        <taxon>Bacteria</taxon>
        <taxon>Pseudomonadati</taxon>
        <taxon>Pseudomonadota</taxon>
        <taxon>Betaproteobacteria</taxon>
        <taxon>Burkholderiales</taxon>
        <taxon>Oxalobacteraceae</taxon>
        <taxon>Telluria group</taxon>
        <taxon>Pseudoduganella</taxon>
    </lineage>
</organism>
<feature type="domain" description="Histidine kinase" evidence="12">
    <location>
        <begin position="902"/>
        <end position="1118"/>
    </location>
</feature>
<feature type="domain" description="Response regulatory" evidence="13">
    <location>
        <begin position="1139"/>
        <end position="1253"/>
    </location>
</feature>
<dbReference type="Pfam" id="PF02518">
    <property type="entry name" value="HATPase_c"/>
    <property type="match status" value="2"/>
</dbReference>
<evidence type="ECO:0000256" key="7">
    <source>
        <dbReference type="ARBA" id="ARBA00022777"/>
    </source>
</evidence>
<dbReference type="Pfam" id="PF00512">
    <property type="entry name" value="HisKA"/>
    <property type="match status" value="2"/>
</dbReference>
<feature type="modified residue" description="4-aspartylphosphate" evidence="10">
    <location>
        <position position="682"/>
    </location>
</feature>
<dbReference type="GO" id="GO:0005886">
    <property type="term" value="C:plasma membrane"/>
    <property type="evidence" value="ECO:0007669"/>
    <property type="project" value="UniProtKB-SubCell"/>
</dbReference>
<dbReference type="EC" id="2.7.13.3" evidence="3"/>
<feature type="domain" description="Response regulatory" evidence="13">
    <location>
        <begin position="634"/>
        <end position="749"/>
    </location>
</feature>
<dbReference type="PRINTS" id="PR00344">
    <property type="entry name" value="BCTRLSENSOR"/>
</dbReference>
<evidence type="ECO:0000256" key="6">
    <source>
        <dbReference type="ARBA" id="ARBA00022741"/>
    </source>
</evidence>
<dbReference type="FunFam" id="3.30.565.10:FF:000006">
    <property type="entry name" value="Sensor histidine kinase WalK"/>
    <property type="match status" value="1"/>
</dbReference>
<dbReference type="AlphaFoldDB" id="A0A562RBN4"/>
<dbReference type="RefSeq" id="WP_199754574.1">
    <property type="nucleotide sequence ID" value="NZ_VLLB01000003.1"/>
</dbReference>
<dbReference type="CDD" id="cd00075">
    <property type="entry name" value="HATPase"/>
    <property type="match status" value="1"/>
</dbReference>
<evidence type="ECO:0000256" key="10">
    <source>
        <dbReference type="PROSITE-ProRule" id="PRU00169"/>
    </source>
</evidence>
<dbReference type="InterPro" id="IPR003594">
    <property type="entry name" value="HATPase_dom"/>
</dbReference>
<sequence>MTEHQLPARPHLPAHLSFLAAPGEMGRLIAEHDWSTTPLGPLTGWPQSLRTTVSLMLNSSHPLWIGWGPHAIFLYNDAYVEVLSAAKHPWALGLPAAEVWAEIWDFCGPLADKVFQQAEATYVANVQLFMNRGSYLEETWYSFSYSPIVDESGGVGGLFCPSTNVTASNLNTRRLASLSALSAAALREDSVASASETAMATIARNPQDMPFALLYLLDDAGGTALLQGAVHLPPSAGLAPAAVPLEGDTGPWPLRDVCEGSAPVVVNVAALAGLPTGLASQEIRQAIALPLVYPGRSAAAKSTAGVLVLGVNPARRLDTEYRTFFELVAGQVAAALQNATAAEEQRRRTEALAELDRAKTMFFSNVSHEFRTPLTLMLGPVEDALADAATPLPAAHRSRLELAHGNALRLQKLVNTLLDFSRVQAGRMQASYAEVDLAALTGDLASGFRSIVESAGLTLTVDCPPLAVSAWVDASMWEKIVLNLLSNAFKFTFDGGIAVTLRQQDHHAVLTVQDSGVGIPAAHLATIFERFQRVEGARSRSHEGSGIGLALVRDLVDLHHGEIAVRSEHGTGTAFTVTLPLGRAHLPEDHIATRTDGAPSAATLQAYTAEARRWLPAEVAAEDDDHDLLSHGAHVLVVDDNADMRGYLERLLRQRWRVTAVADGYAALEAAYRERPDLIVSDVMMPGLDGFGLIAALRADDTLHDTPVLLLSARAGEEARIEGLNAGADDYLVKPFSARELLTRIDSQLIRNRIRQVEREHAERMAEVFMQAPAAIAILRGPSLVFESVNELYAELIGWREVQGMPMRQALPELADQGIFEELEGVLASGEPATGTARRVMLARGTGGSAEECFFDYVHQPVRNAAGRIDRVAIVSFEVTALVRARRDAEVANRAKDEFLAMLGHELRNPLSPILVALELMRLKKVPGIEKEHAVIQRQASHLVRLVDDLLDVARIAQGKFELRRERVELAGLVTRAVETASPLLEERSHRLTLDVPASGMEVDADPVRFVQVLSNLLTNAAKYTNNGGDIALRAWREGGEIVIAVSDNGIGINREMLSQLFDKFVQERQALDRSRGGLGLGLAIVRSIVALHGGSVQARSDGADQGSVFEVRVPCADGHADADSPEVAAMPPAAVRSRIMLVDDNPDVLDSLRELLELRGHEVHAVPDPASALRLADTLTPDLAILDIGLPGMDGYELAAELRRRPHLQHTRLVALTAYGQQADRERAAAAGFSAHLAKPVSAIDLQALAEG</sequence>
<dbReference type="SMART" id="SM00448">
    <property type="entry name" value="REC"/>
    <property type="match status" value="2"/>
</dbReference>
<keyword evidence="6" id="KW-0547">Nucleotide-binding</keyword>
<reference evidence="14 15" key="1">
    <citation type="journal article" date="2015" name="Stand. Genomic Sci.">
        <title>Genomic Encyclopedia of Bacterial and Archaeal Type Strains, Phase III: the genomes of soil and plant-associated and newly described type strains.</title>
        <authorList>
            <person name="Whitman W.B."/>
            <person name="Woyke T."/>
            <person name="Klenk H.P."/>
            <person name="Zhou Y."/>
            <person name="Lilburn T.G."/>
            <person name="Beck B.J."/>
            <person name="De Vos P."/>
            <person name="Vandamme P."/>
            <person name="Eisen J.A."/>
            <person name="Garrity G."/>
            <person name="Hugenholtz P."/>
            <person name="Kyrpides N.C."/>
        </authorList>
    </citation>
    <scope>NUCLEOTIDE SEQUENCE [LARGE SCALE GENOMIC DNA]</scope>
    <source>
        <strain evidence="14 15">CGMCC 1.10822</strain>
    </source>
</reference>
<keyword evidence="9" id="KW-0902">Two-component regulatory system</keyword>
<keyword evidence="4 10" id="KW-0597">Phosphoprotein</keyword>
<dbReference type="Pfam" id="PF00072">
    <property type="entry name" value="Response_reg"/>
    <property type="match status" value="2"/>
</dbReference>
<dbReference type="SMART" id="SM00388">
    <property type="entry name" value="HisKA"/>
    <property type="match status" value="2"/>
</dbReference>
<feature type="domain" description="Histidine kinase" evidence="12">
    <location>
        <begin position="365"/>
        <end position="583"/>
    </location>
</feature>
<evidence type="ECO:0000313" key="15">
    <source>
        <dbReference type="Proteomes" id="UP000318431"/>
    </source>
</evidence>
<dbReference type="PROSITE" id="PS50109">
    <property type="entry name" value="HIS_KIN"/>
    <property type="match status" value="2"/>
</dbReference>
<dbReference type="SUPFAM" id="SSF55874">
    <property type="entry name" value="ATPase domain of HSP90 chaperone/DNA topoisomerase II/histidine kinase"/>
    <property type="match status" value="2"/>
</dbReference>
<dbReference type="Pfam" id="PF08448">
    <property type="entry name" value="PAS_4"/>
    <property type="match status" value="1"/>
</dbReference>
<keyword evidence="11" id="KW-0175">Coiled coil</keyword>
<feature type="coiled-coil region" evidence="11">
    <location>
        <begin position="332"/>
        <end position="361"/>
    </location>
</feature>
<dbReference type="Gene3D" id="3.40.50.2300">
    <property type="match status" value="2"/>
</dbReference>
<dbReference type="Proteomes" id="UP000318431">
    <property type="component" value="Unassembled WGS sequence"/>
</dbReference>
<dbReference type="InterPro" id="IPR001789">
    <property type="entry name" value="Sig_transdc_resp-reg_receiver"/>
</dbReference>
<dbReference type="GO" id="GO:0005524">
    <property type="term" value="F:ATP binding"/>
    <property type="evidence" value="ECO:0007669"/>
    <property type="project" value="UniProtKB-KW"/>
</dbReference>
<dbReference type="SUPFAM" id="SSF47384">
    <property type="entry name" value="Homodimeric domain of signal transducing histidine kinase"/>
    <property type="match status" value="2"/>
</dbReference>
<comment type="catalytic activity">
    <reaction evidence="1">
        <text>ATP + protein L-histidine = ADP + protein N-phospho-L-histidine.</text>
        <dbReference type="EC" id="2.7.13.3"/>
    </reaction>
</comment>
<dbReference type="SMART" id="SM00065">
    <property type="entry name" value="GAF"/>
    <property type="match status" value="1"/>
</dbReference>
<dbReference type="EMBL" id="VLLB01000003">
    <property type="protein sequence ID" value="TWI66455.1"/>
    <property type="molecule type" value="Genomic_DNA"/>
</dbReference>
<dbReference type="InterPro" id="IPR011006">
    <property type="entry name" value="CheY-like_superfamily"/>
</dbReference>
<evidence type="ECO:0000256" key="4">
    <source>
        <dbReference type="ARBA" id="ARBA00022553"/>
    </source>
</evidence>
<comment type="subcellular location">
    <subcellularLocation>
        <location evidence="2">Cell inner membrane</location>
        <topology evidence="2">Multi-pass membrane protein</topology>
    </subcellularLocation>
</comment>
<dbReference type="InterPro" id="IPR005467">
    <property type="entry name" value="His_kinase_dom"/>
</dbReference>
<dbReference type="Gene3D" id="1.10.287.130">
    <property type="match status" value="2"/>
</dbReference>
<accession>A0A562RBN4</accession>
<dbReference type="PROSITE" id="PS50110">
    <property type="entry name" value="RESPONSE_REGULATORY"/>
    <property type="match status" value="2"/>
</dbReference>
<dbReference type="InterPro" id="IPR036890">
    <property type="entry name" value="HATPase_C_sf"/>
</dbReference>
<dbReference type="Pfam" id="PF13185">
    <property type="entry name" value="GAF_2"/>
    <property type="match status" value="1"/>
</dbReference>
<dbReference type="InterPro" id="IPR036097">
    <property type="entry name" value="HisK_dim/P_sf"/>
</dbReference>
<feature type="modified residue" description="4-aspartylphosphate" evidence="10">
    <location>
        <position position="1188"/>
    </location>
</feature>
<dbReference type="SUPFAM" id="SSF52172">
    <property type="entry name" value="CheY-like"/>
    <property type="match status" value="2"/>
</dbReference>